<dbReference type="Proteomes" id="UP001595850">
    <property type="component" value="Unassembled WGS sequence"/>
</dbReference>
<dbReference type="RefSeq" id="WP_377290044.1">
    <property type="nucleotide sequence ID" value="NZ_JBHSBM010000023.1"/>
</dbReference>
<accession>A0ABV8I8S7</accession>
<name>A0ABV8I8S7_9ACTN</name>
<comment type="caution">
    <text evidence="1">The sequence shown here is derived from an EMBL/GenBank/DDBJ whole genome shotgun (WGS) entry which is preliminary data.</text>
</comment>
<sequence>MDSSPADPGDALSRIITALSRLALPAEEQIEILKGEGLPVDELALDYEVALSTLWVVTEAGLLDDALAAELIEIDGLLDAISGFENEDLWTERALRDDRAWRRIRERAQAVLSLAGIRGSPGTGPA</sequence>
<dbReference type="EMBL" id="JBHSBM010000023">
    <property type="protein sequence ID" value="MFC4060622.1"/>
    <property type="molecule type" value="Genomic_DNA"/>
</dbReference>
<organism evidence="1 2">
    <name type="scientific">Planomonospora corallina</name>
    <dbReference type="NCBI Taxonomy" id="1806052"/>
    <lineage>
        <taxon>Bacteria</taxon>
        <taxon>Bacillati</taxon>
        <taxon>Actinomycetota</taxon>
        <taxon>Actinomycetes</taxon>
        <taxon>Streptosporangiales</taxon>
        <taxon>Streptosporangiaceae</taxon>
        <taxon>Planomonospora</taxon>
    </lineage>
</organism>
<protein>
    <submittedName>
        <fullName evidence="1">Uncharacterized protein</fullName>
    </submittedName>
</protein>
<evidence type="ECO:0000313" key="1">
    <source>
        <dbReference type="EMBL" id="MFC4060622.1"/>
    </source>
</evidence>
<proteinExistence type="predicted"/>
<evidence type="ECO:0000313" key="2">
    <source>
        <dbReference type="Proteomes" id="UP001595850"/>
    </source>
</evidence>
<reference evidence="2" key="1">
    <citation type="journal article" date="2019" name="Int. J. Syst. Evol. Microbiol.">
        <title>The Global Catalogue of Microorganisms (GCM) 10K type strain sequencing project: providing services to taxonomists for standard genome sequencing and annotation.</title>
        <authorList>
            <consortium name="The Broad Institute Genomics Platform"/>
            <consortium name="The Broad Institute Genome Sequencing Center for Infectious Disease"/>
            <person name="Wu L."/>
            <person name="Ma J."/>
        </authorList>
    </citation>
    <scope>NUCLEOTIDE SEQUENCE [LARGE SCALE GENOMIC DNA]</scope>
    <source>
        <strain evidence="2">TBRC 4489</strain>
    </source>
</reference>
<gene>
    <name evidence="1" type="ORF">ACFOWE_20150</name>
</gene>
<keyword evidence="2" id="KW-1185">Reference proteome</keyword>